<feature type="domain" description="Rhodanese" evidence="1">
    <location>
        <begin position="23"/>
        <end position="104"/>
    </location>
</feature>
<dbReference type="PATRIC" id="fig|1807.13.peg.3048"/>
<evidence type="ECO:0000313" key="3">
    <source>
        <dbReference type="Proteomes" id="UP000034150"/>
    </source>
</evidence>
<proteinExistence type="predicted"/>
<dbReference type="RefSeq" id="WP_046364098.1">
    <property type="nucleotide sequence ID" value="NZ_LAUZ02000032.1"/>
</dbReference>
<dbReference type="CDD" id="cd00158">
    <property type="entry name" value="RHOD"/>
    <property type="match status" value="1"/>
</dbReference>
<dbReference type="GO" id="GO:0004792">
    <property type="term" value="F:thiosulfate-cyanide sulfurtransferase activity"/>
    <property type="evidence" value="ECO:0007669"/>
    <property type="project" value="InterPro"/>
</dbReference>
<comment type="caution">
    <text evidence="2">The sequence shown here is derived from an EMBL/GenBank/DDBJ whole genome shotgun (WGS) entry which is preliminary data.</text>
</comment>
<evidence type="ECO:0000313" key="2">
    <source>
        <dbReference type="EMBL" id="KKF00903.1"/>
    </source>
</evidence>
<accession>A0A0M2K1A8</accession>
<protein>
    <submittedName>
        <fullName evidence="2">Sulfurtransferase</fullName>
    </submittedName>
</protein>
<sequence>MVNEPREVTVDEFAAGWAAGQPVVDVREPWEYAQGHVPGALPIPLKLLAEHLVDIPDGDTVYVICASGNRSLCGAQILTSLGRNAVSARGGMTQWTAQNRPIQT</sequence>
<dbReference type="InterPro" id="IPR036873">
    <property type="entry name" value="Rhodanese-like_dom_sf"/>
</dbReference>
<dbReference type="PROSITE" id="PS00380">
    <property type="entry name" value="RHODANESE_1"/>
    <property type="match status" value="1"/>
</dbReference>
<dbReference type="EMBL" id="LAUZ02000032">
    <property type="protein sequence ID" value="KKF00903.1"/>
    <property type="molecule type" value="Genomic_DNA"/>
</dbReference>
<dbReference type="OrthoDB" id="9800872at2"/>
<dbReference type="PANTHER" id="PTHR43031:SF1">
    <property type="entry name" value="PYRIDINE NUCLEOTIDE-DISULPHIDE OXIDOREDUCTASE"/>
    <property type="match status" value="1"/>
</dbReference>
<dbReference type="InterPro" id="IPR001307">
    <property type="entry name" value="Thiosulphate_STrfase_CS"/>
</dbReference>
<name>A0A0M2K1A8_9MYCO</name>
<gene>
    <name evidence="2" type="ORF">WN67_16350</name>
</gene>
<evidence type="ECO:0000259" key="1">
    <source>
        <dbReference type="PROSITE" id="PS50206"/>
    </source>
</evidence>
<dbReference type="SMART" id="SM00450">
    <property type="entry name" value="RHOD"/>
    <property type="match status" value="1"/>
</dbReference>
<reference evidence="2 3" key="1">
    <citation type="journal article" date="2015" name="Genome Announc.">
        <title>Draft Genome Sequence of Mycobacterium obuense Strain UC1, Isolated from Patient Sputum.</title>
        <authorList>
            <person name="Greninger A.L."/>
            <person name="Cunningham G."/>
            <person name="Hsu E.D."/>
            <person name="Yu J.M."/>
            <person name="Chiu C.Y."/>
            <person name="Miller S."/>
        </authorList>
    </citation>
    <scope>NUCLEOTIDE SEQUENCE [LARGE SCALE GENOMIC DNA]</scope>
    <source>
        <strain evidence="2 3">UC1</strain>
    </source>
</reference>
<dbReference type="Proteomes" id="UP000034150">
    <property type="component" value="Unassembled WGS sequence"/>
</dbReference>
<dbReference type="InterPro" id="IPR050229">
    <property type="entry name" value="GlpE_sulfurtransferase"/>
</dbReference>
<dbReference type="PANTHER" id="PTHR43031">
    <property type="entry name" value="FAD-DEPENDENT OXIDOREDUCTASE"/>
    <property type="match status" value="1"/>
</dbReference>
<organism evidence="2 3">
    <name type="scientific">Mycolicibacterium obuense</name>
    <dbReference type="NCBI Taxonomy" id="1807"/>
    <lineage>
        <taxon>Bacteria</taxon>
        <taxon>Bacillati</taxon>
        <taxon>Actinomycetota</taxon>
        <taxon>Actinomycetes</taxon>
        <taxon>Mycobacteriales</taxon>
        <taxon>Mycobacteriaceae</taxon>
        <taxon>Mycolicibacterium</taxon>
    </lineage>
</organism>
<dbReference type="Gene3D" id="3.40.250.10">
    <property type="entry name" value="Rhodanese-like domain"/>
    <property type="match status" value="1"/>
</dbReference>
<dbReference type="SUPFAM" id="SSF52821">
    <property type="entry name" value="Rhodanese/Cell cycle control phosphatase"/>
    <property type="match status" value="1"/>
</dbReference>
<dbReference type="PROSITE" id="PS50206">
    <property type="entry name" value="RHODANESE_3"/>
    <property type="match status" value="1"/>
</dbReference>
<dbReference type="Pfam" id="PF00581">
    <property type="entry name" value="Rhodanese"/>
    <property type="match status" value="1"/>
</dbReference>
<dbReference type="AlphaFoldDB" id="A0A0M2K1A8"/>
<keyword evidence="3" id="KW-1185">Reference proteome</keyword>
<dbReference type="InterPro" id="IPR001763">
    <property type="entry name" value="Rhodanese-like_dom"/>
</dbReference>